<feature type="transmembrane region" description="Helical" evidence="10">
    <location>
        <begin position="17"/>
        <end position="34"/>
    </location>
</feature>
<gene>
    <name evidence="11" type="ORF">U0R11_09115</name>
</gene>
<dbReference type="InterPro" id="IPR002528">
    <property type="entry name" value="MATE_fam"/>
</dbReference>
<comment type="subcellular location">
    <subcellularLocation>
        <location evidence="1">Cell membrane</location>
        <topology evidence="1">Multi-pass membrane protein</topology>
    </subcellularLocation>
</comment>
<evidence type="ECO:0000256" key="3">
    <source>
        <dbReference type="ARBA" id="ARBA00022449"/>
    </source>
</evidence>
<keyword evidence="4" id="KW-1003">Cell membrane</keyword>
<organism evidence="11 12">
    <name type="scientific">Aquirufa salirivi</name>
    <dbReference type="NCBI Taxonomy" id="3104729"/>
    <lineage>
        <taxon>Bacteria</taxon>
        <taxon>Pseudomonadati</taxon>
        <taxon>Bacteroidota</taxon>
        <taxon>Cytophagia</taxon>
        <taxon>Cytophagales</taxon>
        <taxon>Flectobacillaceae</taxon>
        <taxon>Aquirufa</taxon>
    </lineage>
</organism>
<keyword evidence="7" id="KW-0406">Ion transport</keyword>
<reference evidence="11 12" key="1">
    <citation type="submission" date="2024-07" db="EMBL/GenBank/DDBJ databases">
        <authorList>
            <person name="Pitt A."/>
            <person name="Hahn M.W."/>
        </authorList>
    </citation>
    <scope>NUCLEOTIDE SEQUENCE [LARGE SCALE GENOMIC DNA]</scope>
    <source>
        <strain evidence="11 12">1-SAACH-A3</strain>
    </source>
</reference>
<feature type="transmembrane region" description="Helical" evidence="10">
    <location>
        <begin position="314"/>
        <end position="341"/>
    </location>
</feature>
<evidence type="ECO:0000313" key="12">
    <source>
        <dbReference type="Proteomes" id="UP001623558"/>
    </source>
</evidence>
<evidence type="ECO:0000256" key="10">
    <source>
        <dbReference type="SAM" id="Phobius"/>
    </source>
</evidence>
<feature type="transmembrane region" description="Helical" evidence="10">
    <location>
        <begin position="54"/>
        <end position="75"/>
    </location>
</feature>
<feature type="transmembrane region" description="Helical" evidence="10">
    <location>
        <begin position="353"/>
        <end position="372"/>
    </location>
</feature>
<evidence type="ECO:0000256" key="1">
    <source>
        <dbReference type="ARBA" id="ARBA00004651"/>
    </source>
</evidence>
<feature type="transmembrane region" description="Helical" evidence="10">
    <location>
        <begin position="96"/>
        <end position="119"/>
    </location>
</feature>
<dbReference type="PANTHER" id="PTHR43298">
    <property type="entry name" value="MULTIDRUG RESISTANCE PROTEIN NORM-RELATED"/>
    <property type="match status" value="1"/>
</dbReference>
<feature type="transmembrane region" description="Helical" evidence="10">
    <location>
        <begin position="250"/>
        <end position="271"/>
    </location>
</feature>
<evidence type="ECO:0000256" key="6">
    <source>
        <dbReference type="ARBA" id="ARBA00022989"/>
    </source>
</evidence>
<feature type="transmembrane region" description="Helical" evidence="10">
    <location>
        <begin position="393"/>
        <end position="411"/>
    </location>
</feature>
<feature type="transmembrane region" description="Helical" evidence="10">
    <location>
        <begin position="417"/>
        <end position="437"/>
    </location>
</feature>
<dbReference type="EMBL" id="JBEWZH010000006">
    <property type="protein sequence ID" value="MFL0162547.1"/>
    <property type="molecule type" value="Genomic_DNA"/>
</dbReference>
<proteinExistence type="predicted"/>
<dbReference type="NCBIfam" id="TIGR00797">
    <property type="entry name" value="matE"/>
    <property type="match status" value="1"/>
</dbReference>
<accession>A0ABW8RUX5</accession>
<evidence type="ECO:0000256" key="7">
    <source>
        <dbReference type="ARBA" id="ARBA00023065"/>
    </source>
</evidence>
<keyword evidence="12" id="KW-1185">Reference proteome</keyword>
<evidence type="ECO:0000256" key="5">
    <source>
        <dbReference type="ARBA" id="ARBA00022692"/>
    </source>
</evidence>
<evidence type="ECO:0000313" key="11">
    <source>
        <dbReference type="EMBL" id="MFL0162547.1"/>
    </source>
</evidence>
<feature type="transmembrane region" description="Helical" evidence="10">
    <location>
        <begin position="277"/>
        <end position="302"/>
    </location>
</feature>
<feature type="transmembrane region" description="Helical" evidence="10">
    <location>
        <begin position="131"/>
        <end position="152"/>
    </location>
</feature>
<protein>
    <recommendedName>
        <fullName evidence="9">Multidrug-efflux transporter</fullName>
    </recommendedName>
</protein>
<keyword evidence="6 10" id="KW-1133">Transmembrane helix</keyword>
<evidence type="ECO:0000256" key="9">
    <source>
        <dbReference type="ARBA" id="ARBA00031636"/>
    </source>
</evidence>
<keyword evidence="2" id="KW-0813">Transport</keyword>
<sequence length="457" mass="48979">MMQDVSLGGKIKSTIKLALPIVIGQLGVMLMGLADTIQVGQMQSQVAESLGASGMANSIFFTIAIIGLICLQIISPMISKSVAENKDAECGNLMRAGIRVALILSVITIFIIALIGWNYDLFQQSAINKELTLPYLVLIAISVIPTFLFAAFKSFSDGLKRTSIAMNITIIALVLNVIGNHICINGLGPIPAMGLFGAGISTLLCRIFMALTLGLYIFKSPSFTKYFAHMGSEHHTWVQEKTILKVGIPAGFQGFFEIATFGMAVVMMGWISSTAQAAHIVAINMASLTYMMATGIAAAGGIHVGTDIGEKNRAGIFISGNAALLLSILFMGICAIIMFTFKPWLVRGYTQEADVIVIAVSLVTWGAIFQLFDGIQAVSLGLLRGLQDVKIPTAITVISYWGVGIPLSYYLGIYGDLGAVGIWIGLTCSLICSAALLSWRFYARTKVIDFDSLQVED</sequence>
<name>A0ABW8RUX5_9BACT</name>
<dbReference type="InterPro" id="IPR048279">
    <property type="entry name" value="MdtK-like"/>
</dbReference>
<feature type="transmembrane region" description="Helical" evidence="10">
    <location>
        <begin position="164"/>
        <end position="187"/>
    </location>
</feature>
<comment type="caution">
    <text evidence="11">The sequence shown here is derived from an EMBL/GenBank/DDBJ whole genome shotgun (WGS) entry which is preliminary data.</text>
</comment>
<feature type="transmembrane region" description="Helical" evidence="10">
    <location>
        <begin position="193"/>
        <end position="218"/>
    </location>
</feature>
<dbReference type="CDD" id="cd13131">
    <property type="entry name" value="MATE_NorM_like"/>
    <property type="match status" value="1"/>
</dbReference>
<keyword evidence="3" id="KW-0050">Antiport</keyword>
<dbReference type="InterPro" id="IPR050222">
    <property type="entry name" value="MATE_MdtK"/>
</dbReference>
<keyword evidence="8 10" id="KW-0472">Membrane</keyword>
<evidence type="ECO:0000256" key="4">
    <source>
        <dbReference type="ARBA" id="ARBA00022475"/>
    </source>
</evidence>
<evidence type="ECO:0000256" key="8">
    <source>
        <dbReference type="ARBA" id="ARBA00023136"/>
    </source>
</evidence>
<dbReference type="Proteomes" id="UP001623558">
    <property type="component" value="Unassembled WGS sequence"/>
</dbReference>
<dbReference type="RefSeq" id="WP_406751393.1">
    <property type="nucleotide sequence ID" value="NZ_JBEWZH010000006.1"/>
</dbReference>
<keyword evidence="5 10" id="KW-0812">Transmembrane</keyword>
<dbReference type="PANTHER" id="PTHR43298:SF2">
    <property type="entry name" value="FMN_FAD EXPORTER YEEO-RELATED"/>
    <property type="match status" value="1"/>
</dbReference>
<dbReference type="PIRSF" id="PIRSF006603">
    <property type="entry name" value="DinF"/>
    <property type="match status" value="1"/>
</dbReference>
<evidence type="ECO:0000256" key="2">
    <source>
        <dbReference type="ARBA" id="ARBA00022448"/>
    </source>
</evidence>
<dbReference type="Pfam" id="PF01554">
    <property type="entry name" value="MatE"/>
    <property type="match status" value="2"/>
</dbReference>